<evidence type="ECO:0000313" key="3">
    <source>
        <dbReference type="EMBL" id="KAF2642329.1"/>
    </source>
</evidence>
<dbReference type="Pfam" id="PF00226">
    <property type="entry name" value="DnaJ"/>
    <property type="match status" value="1"/>
</dbReference>
<accession>A0A6A6S3C9</accession>
<dbReference type="InterPro" id="IPR050817">
    <property type="entry name" value="DjlA_DnaK_co-chaperone"/>
</dbReference>
<dbReference type="Gene3D" id="1.10.287.110">
    <property type="entry name" value="DnaJ domain"/>
    <property type="match status" value="1"/>
</dbReference>
<feature type="compositionally biased region" description="Basic and acidic residues" evidence="1">
    <location>
        <begin position="90"/>
        <end position="103"/>
    </location>
</feature>
<feature type="domain" description="J" evidence="2">
    <location>
        <begin position="3"/>
        <end position="73"/>
    </location>
</feature>
<organism evidence="3 4">
    <name type="scientific">Massarina eburnea CBS 473.64</name>
    <dbReference type="NCBI Taxonomy" id="1395130"/>
    <lineage>
        <taxon>Eukaryota</taxon>
        <taxon>Fungi</taxon>
        <taxon>Dikarya</taxon>
        <taxon>Ascomycota</taxon>
        <taxon>Pezizomycotina</taxon>
        <taxon>Dothideomycetes</taxon>
        <taxon>Pleosporomycetidae</taxon>
        <taxon>Pleosporales</taxon>
        <taxon>Massarineae</taxon>
        <taxon>Massarinaceae</taxon>
        <taxon>Massarina</taxon>
    </lineage>
</organism>
<feature type="region of interest" description="Disordered" evidence="1">
    <location>
        <begin position="338"/>
        <end position="400"/>
    </location>
</feature>
<dbReference type="Proteomes" id="UP000799753">
    <property type="component" value="Unassembled WGS sequence"/>
</dbReference>
<reference evidence="3" key="1">
    <citation type="journal article" date="2020" name="Stud. Mycol.">
        <title>101 Dothideomycetes genomes: a test case for predicting lifestyles and emergence of pathogens.</title>
        <authorList>
            <person name="Haridas S."/>
            <person name="Albert R."/>
            <person name="Binder M."/>
            <person name="Bloem J."/>
            <person name="Labutti K."/>
            <person name="Salamov A."/>
            <person name="Andreopoulos B."/>
            <person name="Baker S."/>
            <person name="Barry K."/>
            <person name="Bills G."/>
            <person name="Bluhm B."/>
            <person name="Cannon C."/>
            <person name="Castanera R."/>
            <person name="Culley D."/>
            <person name="Daum C."/>
            <person name="Ezra D."/>
            <person name="Gonzalez J."/>
            <person name="Henrissat B."/>
            <person name="Kuo A."/>
            <person name="Liang C."/>
            <person name="Lipzen A."/>
            <person name="Lutzoni F."/>
            <person name="Magnuson J."/>
            <person name="Mondo S."/>
            <person name="Nolan M."/>
            <person name="Ohm R."/>
            <person name="Pangilinan J."/>
            <person name="Park H.-J."/>
            <person name="Ramirez L."/>
            <person name="Alfaro M."/>
            <person name="Sun H."/>
            <person name="Tritt A."/>
            <person name="Yoshinaga Y."/>
            <person name="Zwiers L.-H."/>
            <person name="Turgeon B."/>
            <person name="Goodwin S."/>
            <person name="Spatafora J."/>
            <person name="Crous P."/>
            <person name="Grigoriev I."/>
        </authorList>
    </citation>
    <scope>NUCLEOTIDE SEQUENCE</scope>
    <source>
        <strain evidence="3">CBS 473.64</strain>
    </source>
</reference>
<dbReference type="SMART" id="SM00271">
    <property type="entry name" value="DnaJ"/>
    <property type="match status" value="1"/>
</dbReference>
<name>A0A6A6S3C9_9PLEO</name>
<protein>
    <submittedName>
        <fullName evidence="3">DnaJ-domain-containing protein</fullName>
    </submittedName>
</protein>
<proteinExistence type="predicted"/>
<dbReference type="PANTHER" id="PTHR24074">
    <property type="entry name" value="CO-CHAPERONE PROTEIN DJLA"/>
    <property type="match status" value="1"/>
</dbReference>
<dbReference type="PROSITE" id="PS50076">
    <property type="entry name" value="DNAJ_2"/>
    <property type="match status" value="1"/>
</dbReference>
<keyword evidence="4" id="KW-1185">Reference proteome</keyword>
<evidence type="ECO:0000256" key="1">
    <source>
        <dbReference type="SAM" id="MobiDB-lite"/>
    </source>
</evidence>
<evidence type="ECO:0000313" key="4">
    <source>
        <dbReference type="Proteomes" id="UP000799753"/>
    </source>
</evidence>
<feature type="compositionally biased region" description="Polar residues" evidence="1">
    <location>
        <begin position="71"/>
        <end position="89"/>
    </location>
</feature>
<dbReference type="PRINTS" id="PR00625">
    <property type="entry name" value="JDOMAIN"/>
</dbReference>
<dbReference type="SUPFAM" id="SSF46565">
    <property type="entry name" value="Chaperone J-domain"/>
    <property type="match status" value="1"/>
</dbReference>
<dbReference type="InterPro" id="IPR036869">
    <property type="entry name" value="J_dom_sf"/>
</dbReference>
<dbReference type="AlphaFoldDB" id="A0A6A6S3C9"/>
<feature type="region of interest" description="Disordered" evidence="1">
    <location>
        <begin position="71"/>
        <end position="107"/>
    </location>
</feature>
<dbReference type="CDD" id="cd06257">
    <property type="entry name" value="DnaJ"/>
    <property type="match status" value="1"/>
</dbReference>
<gene>
    <name evidence="3" type="ORF">P280DRAFT_478461</name>
</gene>
<dbReference type="OrthoDB" id="10250354at2759"/>
<evidence type="ECO:0000259" key="2">
    <source>
        <dbReference type="PROSITE" id="PS50076"/>
    </source>
</evidence>
<sequence length="400" mass="46175">MSTHYKALGVQVDCSLEEIKAAYKRIQLRHHPDKTGRLTPCQRTRSEAISKAANIAYEVLADADARRKYNQSLPGTKQSSGNTHDTASNNERKSSRKEPKTECGDSGYRYNAEYASREENWVPPPRPAPPQIYPNTLLYQSVRWEFFIELNARFDCCLWGTNYVWQEGETILIMAQLKETSSLRHGKDVEIAVTRSPDSRRIMKVESYFKHCVKDNIPETQLWIRLHAPSTGQRMCYNQPWTFAWDLTTSHCSPPPGITVYGTHLEFYHEKLDARLHDSNHTSHPEYDILKDRDMGEKDGIQIVDMGCDSSQSITFRNETMHRRAAFGYQRGCAKVNVEKPPPTPEPYRMGRTPVNEDSAQKYHPKYRRRTAERLTKNGGIRKPTPDGDRTLWWESPQHT</sequence>
<dbReference type="InterPro" id="IPR001623">
    <property type="entry name" value="DnaJ_domain"/>
</dbReference>
<dbReference type="EMBL" id="MU006781">
    <property type="protein sequence ID" value="KAF2642329.1"/>
    <property type="molecule type" value="Genomic_DNA"/>
</dbReference>